<evidence type="ECO:0000256" key="2">
    <source>
        <dbReference type="ARBA" id="ARBA00023172"/>
    </source>
</evidence>
<dbReference type="Gene3D" id="1.10.150.130">
    <property type="match status" value="1"/>
</dbReference>
<dbReference type="InterPro" id="IPR011010">
    <property type="entry name" value="DNA_brk_join_enz"/>
</dbReference>
<keyword evidence="2" id="KW-0233">DNA recombination</keyword>
<protein>
    <submittedName>
        <fullName evidence="3">Integrase</fullName>
    </submittedName>
</protein>
<reference evidence="3 4" key="1">
    <citation type="submission" date="2020-08" db="EMBL/GenBank/DDBJ databases">
        <title>Genomic Encyclopedia of Type Strains, Phase IV (KMG-IV): sequencing the most valuable type-strain genomes for metagenomic binning, comparative biology and taxonomic classification.</title>
        <authorList>
            <person name="Goeker M."/>
        </authorList>
    </citation>
    <scope>NUCLEOTIDE SEQUENCE [LARGE SCALE GENOMIC DNA]</scope>
    <source>
        <strain evidence="3 4">DSM 27568</strain>
    </source>
</reference>
<name>A0A7W6C1I6_9SPHN</name>
<dbReference type="GO" id="GO:0006310">
    <property type="term" value="P:DNA recombination"/>
    <property type="evidence" value="ECO:0007669"/>
    <property type="project" value="UniProtKB-KW"/>
</dbReference>
<dbReference type="Proteomes" id="UP000561459">
    <property type="component" value="Unassembled WGS sequence"/>
</dbReference>
<sequence>MTFEIEAMFEQTRREHGIIHDDRLLLSEFGTGAALMTNRQRSGAAATDGAGTTLSEVYDRFLLDPTKRRSDRTMLAHHTTRRVIEDVIGSAKPISDITREDCRDLLETLRWLPVNLGKKYGMMPIREAARLAKSDERIKTINATNLNAYMARFTTMLNWAVTEEYIGRNPARGLQLAETVHPQDRRKPFELWQLRRIFHAPIFTGCRDDQHGYAIAGDTIASGARYWVPLIALWGLRLNEICQLDVSDVRQIDDVQCFVVTKDSLTGTRDKTLKTKSSERLVPVHPMLHDLGIMGFIEAKRKSGALKLFDDLPSGATGFRSVAFSRWFSRFLMSANAATPLTCFHSFRHGFRDAARNARIDRDIALRLGGWITGGSQSETADDYGAGYRPSVLHEAISAIDYPGLDLSHLPNWTGRPQRPRGKG</sequence>
<gene>
    <name evidence="3" type="ORF">GGR39_003449</name>
</gene>
<dbReference type="GO" id="GO:0015074">
    <property type="term" value="P:DNA integration"/>
    <property type="evidence" value="ECO:0007669"/>
    <property type="project" value="InterPro"/>
</dbReference>
<dbReference type="CDD" id="cd01184">
    <property type="entry name" value="INT_C_like_1"/>
    <property type="match status" value="1"/>
</dbReference>
<keyword evidence="4" id="KW-1185">Reference proteome</keyword>
<dbReference type="SUPFAM" id="SSF56349">
    <property type="entry name" value="DNA breaking-rejoining enzymes"/>
    <property type="match status" value="1"/>
</dbReference>
<dbReference type="AlphaFoldDB" id="A0A7W6C1I6"/>
<dbReference type="Gene3D" id="1.10.443.10">
    <property type="entry name" value="Intergrase catalytic core"/>
    <property type="match status" value="1"/>
</dbReference>
<keyword evidence="1" id="KW-0238">DNA-binding</keyword>
<organism evidence="3 4">
    <name type="scientific">Novosphingobium fluoreni</name>
    <dbReference type="NCBI Taxonomy" id="1391222"/>
    <lineage>
        <taxon>Bacteria</taxon>
        <taxon>Pseudomonadati</taxon>
        <taxon>Pseudomonadota</taxon>
        <taxon>Alphaproteobacteria</taxon>
        <taxon>Sphingomonadales</taxon>
        <taxon>Sphingomonadaceae</taxon>
        <taxon>Novosphingobium</taxon>
    </lineage>
</organism>
<evidence type="ECO:0000313" key="4">
    <source>
        <dbReference type="Proteomes" id="UP000561459"/>
    </source>
</evidence>
<evidence type="ECO:0000313" key="3">
    <source>
        <dbReference type="EMBL" id="MBB3941768.1"/>
    </source>
</evidence>
<dbReference type="InterPro" id="IPR013762">
    <property type="entry name" value="Integrase-like_cat_sf"/>
</dbReference>
<dbReference type="EMBL" id="JACIDY010000019">
    <property type="protein sequence ID" value="MBB3941768.1"/>
    <property type="molecule type" value="Genomic_DNA"/>
</dbReference>
<comment type="caution">
    <text evidence="3">The sequence shown here is derived from an EMBL/GenBank/DDBJ whole genome shotgun (WGS) entry which is preliminary data.</text>
</comment>
<dbReference type="GO" id="GO:0003677">
    <property type="term" value="F:DNA binding"/>
    <property type="evidence" value="ECO:0007669"/>
    <property type="project" value="UniProtKB-KW"/>
</dbReference>
<dbReference type="InterPro" id="IPR010998">
    <property type="entry name" value="Integrase_recombinase_N"/>
</dbReference>
<proteinExistence type="predicted"/>
<evidence type="ECO:0000256" key="1">
    <source>
        <dbReference type="ARBA" id="ARBA00023125"/>
    </source>
</evidence>
<accession>A0A7W6C1I6</accession>